<comment type="similarity">
    <text evidence="1">Belongs to the short-chain dehydrogenases/reductases (SDR) family.</text>
</comment>
<dbReference type="EC" id="1.1.1.276" evidence="4"/>
<dbReference type="PANTHER" id="PTHR42901">
    <property type="entry name" value="ALCOHOL DEHYDROGENASE"/>
    <property type="match status" value="1"/>
</dbReference>
<dbReference type="Proteomes" id="UP000254082">
    <property type="component" value="Unassembled WGS sequence"/>
</dbReference>
<keyword evidence="3" id="KW-0175">Coiled coil</keyword>
<accession>A0A380JFX8</accession>
<dbReference type="Gene3D" id="3.40.50.720">
    <property type="entry name" value="NAD(P)-binding Rossmann-like Domain"/>
    <property type="match status" value="1"/>
</dbReference>
<dbReference type="RefSeq" id="WP_002996535.1">
    <property type="nucleotide sequence ID" value="NZ_UHFA01000002.1"/>
</dbReference>
<dbReference type="PROSITE" id="PS00061">
    <property type="entry name" value="ADH_SHORT"/>
    <property type="match status" value="1"/>
</dbReference>
<evidence type="ECO:0000313" key="4">
    <source>
        <dbReference type="EMBL" id="SUN37211.1"/>
    </source>
</evidence>
<dbReference type="InterPro" id="IPR020904">
    <property type="entry name" value="Sc_DH/Rdtase_CS"/>
</dbReference>
<dbReference type="PANTHER" id="PTHR42901:SF1">
    <property type="entry name" value="ALCOHOL DEHYDROGENASE"/>
    <property type="match status" value="1"/>
</dbReference>
<organism evidence="4 5">
    <name type="scientific">Streptococcus downei MFe28</name>
    <dbReference type="NCBI Taxonomy" id="764290"/>
    <lineage>
        <taxon>Bacteria</taxon>
        <taxon>Bacillati</taxon>
        <taxon>Bacillota</taxon>
        <taxon>Bacilli</taxon>
        <taxon>Lactobacillales</taxon>
        <taxon>Streptococcaceae</taxon>
        <taxon>Streptococcus</taxon>
    </lineage>
</organism>
<dbReference type="PRINTS" id="PR00081">
    <property type="entry name" value="GDHRDH"/>
</dbReference>
<dbReference type="CDD" id="cd05233">
    <property type="entry name" value="SDR_c"/>
    <property type="match status" value="1"/>
</dbReference>
<dbReference type="GO" id="GO:0031132">
    <property type="term" value="F:serine 3-dehydrogenase activity"/>
    <property type="evidence" value="ECO:0007669"/>
    <property type="project" value="UniProtKB-EC"/>
</dbReference>
<dbReference type="OrthoDB" id="9775296at2"/>
<name>A0A380JFX8_STRDO</name>
<dbReference type="InterPro" id="IPR002347">
    <property type="entry name" value="SDR_fam"/>
</dbReference>
<sequence length="250" mass="28446">MKDKTYVCITGASSGIGRATARLFAKKGFNLILVARRQDRLEKLREELKESYDKIEIIIKQADLEKRKQVYQLYDDLKPYFIKVFINNAGFGDYSSLAKQDLNKVSRMLALNVEALTILSTLYLRDYQSEEGCQLINLSSRGGYMLVPNAVTYCASKYYVSAFTEGLALELQRQNLPMRAKVLAPAATQTEFGALASGEADYNYDEHFKDYHTSQEMAQFLYDLYTSDKVVGVVDVKDFSFHLSGPLFKY</sequence>
<evidence type="ECO:0000256" key="1">
    <source>
        <dbReference type="ARBA" id="ARBA00006484"/>
    </source>
</evidence>
<keyword evidence="2 4" id="KW-0560">Oxidoreductase</keyword>
<dbReference type="Pfam" id="PF00106">
    <property type="entry name" value="adh_short"/>
    <property type="match status" value="1"/>
</dbReference>
<dbReference type="InterPro" id="IPR036291">
    <property type="entry name" value="NAD(P)-bd_dom_sf"/>
</dbReference>
<reference evidence="4 5" key="1">
    <citation type="submission" date="2018-06" db="EMBL/GenBank/DDBJ databases">
        <authorList>
            <consortium name="Pathogen Informatics"/>
            <person name="Doyle S."/>
        </authorList>
    </citation>
    <scope>NUCLEOTIDE SEQUENCE [LARGE SCALE GENOMIC DNA]</scope>
    <source>
        <strain evidence="5">NCTC 11391</strain>
    </source>
</reference>
<evidence type="ECO:0000256" key="3">
    <source>
        <dbReference type="SAM" id="Coils"/>
    </source>
</evidence>
<keyword evidence="5" id="KW-1185">Reference proteome</keyword>
<evidence type="ECO:0000313" key="5">
    <source>
        <dbReference type="Proteomes" id="UP000254082"/>
    </source>
</evidence>
<dbReference type="EMBL" id="UHFA01000002">
    <property type="protein sequence ID" value="SUN37211.1"/>
    <property type="molecule type" value="Genomic_DNA"/>
</dbReference>
<protein>
    <submittedName>
        <fullName evidence="4">Short chain dehydrogenase</fullName>
        <ecNumber evidence="4">1.1.1.276</ecNumber>
    </submittedName>
</protein>
<feature type="coiled-coil region" evidence="3">
    <location>
        <begin position="34"/>
        <end position="65"/>
    </location>
</feature>
<dbReference type="SUPFAM" id="SSF51735">
    <property type="entry name" value="NAD(P)-binding Rossmann-fold domains"/>
    <property type="match status" value="1"/>
</dbReference>
<dbReference type="AlphaFoldDB" id="A0A380JFX8"/>
<proteinExistence type="inferred from homology"/>
<gene>
    <name evidence="4" type="primary">sdh</name>
    <name evidence="4" type="ORF">NCTC11391_01975</name>
</gene>
<evidence type="ECO:0000256" key="2">
    <source>
        <dbReference type="ARBA" id="ARBA00023002"/>
    </source>
</evidence>